<dbReference type="SUPFAM" id="SSF51011">
    <property type="entry name" value="Glycosyl hydrolase domain"/>
    <property type="match status" value="1"/>
</dbReference>
<accession>A0A5B8VU06</accession>
<dbReference type="InterPro" id="IPR002241">
    <property type="entry name" value="Glyco_hydro_27"/>
</dbReference>
<evidence type="ECO:0000256" key="4">
    <source>
        <dbReference type="ARBA" id="ARBA00023295"/>
    </source>
</evidence>
<keyword evidence="4 5" id="KW-0326">Glycosidase</keyword>
<reference evidence="7 8" key="1">
    <citation type="journal article" date="2017" name="Int. J. Syst. Evol. Microbiol.">
        <title>Arachidicoccus ginsenosidivorans sp. nov., with ginsenoside-converting activity isolated from ginseng cultivating soil.</title>
        <authorList>
            <person name="Siddiqi M.Z."/>
            <person name="Aslam Z."/>
            <person name="Im W.T."/>
        </authorList>
    </citation>
    <scope>NUCLEOTIDE SEQUENCE [LARGE SCALE GENOMIC DNA]</scope>
    <source>
        <strain evidence="7 8">Gsoil 809</strain>
    </source>
</reference>
<dbReference type="InterPro" id="IPR017853">
    <property type="entry name" value="GH"/>
</dbReference>
<dbReference type="GO" id="GO:0016020">
    <property type="term" value="C:membrane"/>
    <property type="evidence" value="ECO:0007669"/>
    <property type="project" value="InterPro"/>
</dbReference>
<comment type="catalytic activity">
    <reaction evidence="5">
        <text>Hydrolysis of terminal, non-reducing alpha-D-galactose residues in alpha-D-galactosides, including galactose oligosaccharides, galactomannans and galactolipids.</text>
        <dbReference type="EC" id="3.2.1.22"/>
    </reaction>
</comment>
<evidence type="ECO:0000256" key="2">
    <source>
        <dbReference type="ARBA" id="ARBA00022729"/>
    </source>
</evidence>
<dbReference type="SUPFAM" id="SSF49313">
    <property type="entry name" value="Cadherin-like"/>
    <property type="match status" value="1"/>
</dbReference>
<dbReference type="CDD" id="cd14792">
    <property type="entry name" value="GH27"/>
    <property type="match status" value="1"/>
</dbReference>
<proteinExistence type="inferred from homology"/>
<evidence type="ECO:0000313" key="8">
    <source>
        <dbReference type="Proteomes" id="UP000321291"/>
    </source>
</evidence>
<dbReference type="PRINTS" id="PR00740">
    <property type="entry name" value="GLHYDRLASE27"/>
</dbReference>
<dbReference type="SUPFAM" id="SSF51445">
    <property type="entry name" value="(Trans)glycosidases"/>
    <property type="match status" value="1"/>
</dbReference>
<dbReference type="PANTHER" id="PTHR11452:SF75">
    <property type="entry name" value="ALPHA-GALACTOSIDASE MEL1"/>
    <property type="match status" value="1"/>
</dbReference>
<dbReference type="InterPro" id="IPR013780">
    <property type="entry name" value="Glyco_hydro_b"/>
</dbReference>
<keyword evidence="8" id="KW-1185">Reference proteome</keyword>
<dbReference type="AlphaFoldDB" id="A0A5B8VU06"/>
<keyword evidence="3 5" id="KW-0378">Hydrolase</keyword>
<evidence type="ECO:0000313" key="7">
    <source>
        <dbReference type="EMBL" id="QEC74402.1"/>
    </source>
</evidence>
<dbReference type="GO" id="GO:0005975">
    <property type="term" value="P:carbohydrate metabolic process"/>
    <property type="evidence" value="ECO:0007669"/>
    <property type="project" value="InterPro"/>
</dbReference>
<dbReference type="InterPro" id="IPR013785">
    <property type="entry name" value="Aldolase_TIM"/>
</dbReference>
<dbReference type="InterPro" id="IPR013783">
    <property type="entry name" value="Ig-like_fold"/>
</dbReference>
<dbReference type="Gene3D" id="3.20.20.70">
    <property type="entry name" value="Aldolase class I"/>
    <property type="match status" value="1"/>
</dbReference>
<evidence type="ECO:0000256" key="3">
    <source>
        <dbReference type="ARBA" id="ARBA00022801"/>
    </source>
</evidence>
<dbReference type="GO" id="GO:0004557">
    <property type="term" value="F:alpha-galactosidase activity"/>
    <property type="evidence" value="ECO:0007669"/>
    <property type="project" value="UniProtKB-EC"/>
</dbReference>
<dbReference type="InterPro" id="IPR015919">
    <property type="entry name" value="Cadherin-like_sf"/>
</dbReference>
<dbReference type="Pfam" id="PF05345">
    <property type="entry name" value="He_PIG"/>
    <property type="match status" value="1"/>
</dbReference>
<gene>
    <name evidence="7" type="ORF">FSB73_22740</name>
</gene>
<feature type="domain" description="Alpha galactosidase C-terminal" evidence="6">
    <location>
        <begin position="433"/>
        <end position="503"/>
    </location>
</feature>
<dbReference type="Proteomes" id="UP000321291">
    <property type="component" value="Chromosome"/>
</dbReference>
<dbReference type="OrthoDB" id="9807519at2"/>
<dbReference type="PANTHER" id="PTHR11452">
    <property type="entry name" value="ALPHA-GALACTOSIDASE/ALPHA-N-ACETYLGALACTOSAMINIDASE"/>
    <property type="match status" value="1"/>
</dbReference>
<dbReference type="EC" id="3.2.1.22" evidence="5"/>
<dbReference type="Pfam" id="PF16499">
    <property type="entry name" value="Melibiase_2"/>
    <property type="match status" value="2"/>
</dbReference>
<dbReference type="Pfam" id="PF17801">
    <property type="entry name" value="Melibiase_C"/>
    <property type="match status" value="1"/>
</dbReference>
<keyword evidence="5" id="KW-1015">Disulfide bond</keyword>
<sequence>MATACCFGYNPAKAQLQAVDTLSNYILTPVPGPEPRINGARIFGVRPGHPILFRVTATGTKPMTFKAKHLPKGVYLDKNTGQLSGKVTKPGRYTIEFAANNRVGKDSRRFTLVVGEEIALTPPMGWNSWNIYASKVTQALVLANAKAMASSPLIDHGWSYMNIDDVWQGKRGGKFHGILPDSATFPDMQNLVDQIHGLGLKIGIYSSPWVETYGHHIGGSSRNKEGLFTPTPVDVKRNRKLFPYAIGEYKFWKNDVQQWALWGFDYLKYDWNPNELPETKAMYHLLRESGRDILLSLSNSTPFKTIDSLSNYANAWRTGGDIRDNWKSLKSRLLTQDKWAPYARPGHWNDPDMMIVGYVGWGKSPHPSKLTADEQYSHLSAWCLQSVPLLLGCDLTKLDKFTLSLLTNDEVLAVNQDPLGRQATVVSRIDSCGVLAKPLFDGSKAVGLFNSTDGTTRVLSVTWADLGLSGKYIVRDLWRQKDLGVFTDKFSAKVPAHGVVMVSIRKAQQ</sequence>
<evidence type="ECO:0000256" key="5">
    <source>
        <dbReference type="RuleBase" id="RU361168"/>
    </source>
</evidence>
<protein>
    <recommendedName>
        <fullName evidence="5">Alpha-galactosidase</fullName>
        <ecNumber evidence="5">3.2.1.22</ecNumber>
    </recommendedName>
    <alternativeName>
        <fullName evidence="5">Melibiase</fullName>
    </alternativeName>
</protein>
<dbReference type="GO" id="GO:0005509">
    <property type="term" value="F:calcium ion binding"/>
    <property type="evidence" value="ECO:0007669"/>
    <property type="project" value="InterPro"/>
</dbReference>
<comment type="similarity">
    <text evidence="1 5">Belongs to the glycosyl hydrolase 27 family.</text>
</comment>
<keyword evidence="2" id="KW-0732">Signal</keyword>
<organism evidence="7 8">
    <name type="scientific">Arachidicoccus ginsenosidivorans</name>
    <dbReference type="NCBI Taxonomy" id="496057"/>
    <lineage>
        <taxon>Bacteria</taxon>
        <taxon>Pseudomonadati</taxon>
        <taxon>Bacteroidota</taxon>
        <taxon>Chitinophagia</taxon>
        <taxon>Chitinophagales</taxon>
        <taxon>Chitinophagaceae</taxon>
        <taxon>Arachidicoccus</taxon>
    </lineage>
</organism>
<dbReference type="Gene3D" id="2.60.40.1180">
    <property type="entry name" value="Golgi alpha-mannosidase II"/>
    <property type="match status" value="1"/>
</dbReference>
<dbReference type="InterPro" id="IPR041233">
    <property type="entry name" value="Melibiase_C"/>
</dbReference>
<dbReference type="Gene3D" id="2.60.40.10">
    <property type="entry name" value="Immunoglobulins"/>
    <property type="match status" value="1"/>
</dbReference>
<dbReference type="EMBL" id="CP042434">
    <property type="protein sequence ID" value="QEC74402.1"/>
    <property type="molecule type" value="Genomic_DNA"/>
</dbReference>
<dbReference type="KEGG" id="agi:FSB73_22740"/>
<evidence type="ECO:0000259" key="6">
    <source>
        <dbReference type="Pfam" id="PF17801"/>
    </source>
</evidence>
<name>A0A5B8VU06_9BACT</name>
<evidence type="ECO:0000256" key="1">
    <source>
        <dbReference type="ARBA" id="ARBA00009743"/>
    </source>
</evidence>